<dbReference type="EMBL" id="AP007255">
    <property type="protein sequence ID" value="BAE49334.1"/>
    <property type="molecule type" value="Genomic_DNA"/>
</dbReference>
<dbReference type="Proteomes" id="UP000007058">
    <property type="component" value="Chromosome"/>
</dbReference>
<reference evidence="1 2" key="1">
    <citation type="journal article" date="2005" name="DNA Res.">
        <title>Complete genome sequence of the facultative anaerobic magnetotactic bacterium Magnetospirillum sp. strain AMB-1.</title>
        <authorList>
            <person name="Matsunaga T."/>
            <person name="Okamura Y."/>
            <person name="Fukuda Y."/>
            <person name="Wahyudi A.T."/>
            <person name="Murase Y."/>
            <person name="Takeyama H."/>
        </authorList>
    </citation>
    <scope>NUCLEOTIDE SEQUENCE [LARGE SCALE GENOMIC DNA]</scope>
    <source>
        <strain evidence="2">ATCC 700264 / AMB-1</strain>
    </source>
</reference>
<gene>
    <name evidence="1" type="ordered locus">amb0529</name>
</gene>
<dbReference type="HOGENOM" id="CLU_1823027_0_0_5"/>
<evidence type="ECO:0000313" key="2">
    <source>
        <dbReference type="Proteomes" id="UP000007058"/>
    </source>
</evidence>
<organism evidence="1 2">
    <name type="scientific">Paramagnetospirillum magneticum (strain ATCC 700264 / AMB-1)</name>
    <name type="common">Magnetospirillum magneticum</name>
    <dbReference type="NCBI Taxonomy" id="342108"/>
    <lineage>
        <taxon>Bacteria</taxon>
        <taxon>Pseudomonadati</taxon>
        <taxon>Pseudomonadota</taxon>
        <taxon>Alphaproteobacteria</taxon>
        <taxon>Rhodospirillales</taxon>
        <taxon>Magnetospirillaceae</taxon>
        <taxon>Paramagnetospirillum</taxon>
    </lineage>
</organism>
<keyword evidence="2" id="KW-1185">Reference proteome</keyword>
<dbReference type="KEGG" id="mag:amb0529"/>
<dbReference type="STRING" id="342108.amb0529"/>
<dbReference type="AlphaFoldDB" id="Q2W9Z1"/>
<evidence type="ECO:0000313" key="1">
    <source>
        <dbReference type="EMBL" id="BAE49334.1"/>
    </source>
</evidence>
<name>Q2W9Z1_PARM1</name>
<protein>
    <submittedName>
        <fullName evidence="1">Uncharacterized protein</fullName>
    </submittedName>
</protein>
<accession>Q2W9Z1</accession>
<sequence length="141" mass="14755">MKCPPSTSRHLAGAAGRRYTQGRLDGGGPMFRFTFARSLLVVSAACALLAACGGEPSESDMKSAVEQTFGGMNEQLGGVGKLIGKDLSTKVKSFKKLACAEAKGNPGFACDFQMVVDGPLGEKTEKASARFVKGDKGWAVF</sequence>
<proteinExistence type="predicted"/>